<keyword evidence="1" id="KW-0732">Signal</keyword>
<name>A0A7D6EUK8_9CYAN</name>
<feature type="chain" id="PRO_5027633274" evidence="1">
    <location>
        <begin position="30"/>
        <end position="204"/>
    </location>
</feature>
<sequence length="204" mass="22044">MMTLRWQSLVATTVAAILLPMAIAPAAMARPGSPSPSSVEREARSAFRDLAKAQYEGMRAKSVSGADPNLLSLGDRLLASAQQLQQSGNHFQAKETAKAATRVYEAARNLGEARTGQADLSRSYFDAPFQVSRELTRTEAEMAYFRGGNPTVRDLFNRAQQLAQPASLTAPPPTTANVANLATNRAAVQLLKASRHLMRAERGF</sequence>
<keyword evidence="3" id="KW-1185">Reference proteome</keyword>
<reference evidence="3" key="1">
    <citation type="submission" date="2018-09" db="EMBL/GenBank/DDBJ databases">
        <title>Complete genome sequence of thermophilic cyanobacteria strain Thermosynechococcus elongatus PKUAC-SCTE542.</title>
        <authorList>
            <person name="Liang Y."/>
            <person name="Tang J."/>
            <person name="Daroch M."/>
        </authorList>
    </citation>
    <scope>NUCLEOTIDE SEQUENCE [LARGE SCALE GENOMIC DNA]</scope>
    <source>
        <strain evidence="3">E542</strain>
    </source>
</reference>
<proteinExistence type="predicted"/>
<evidence type="ECO:0000313" key="2">
    <source>
        <dbReference type="EMBL" id="QLL29825.1"/>
    </source>
</evidence>
<dbReference type="KEGG" id="tsq:D3A95_03390"/>
<dbReference type="AlphaFoldDB" id="A0A7D6EUK8"/>
<gene>
    <name evidence="2" type="ORF">D3A95_03390</name>
</gene>
<protein>
    <submittedName>
        <fullName evidence="2">Uncharacterized protein</fullName>
    </submittedName>
</protein>
<dbReference type="Proteomes" id="UP000261812">
    <property type="component" value="Chromosome"/>
</dbReference>
<evidence type="ECO:0000256" key="1">
    <source>
        <dbReference type="SAM" id="SignalP"/>
    </source>
</evidence>
<organism evidence="2 3">
    <name type="scientific">Thermosynechococcus sichuanensis E542</name>
    <dbReference type="NCBI Taxonomy" id="2016101"/>
    <lineage>
        <taxon>Bacteria</taxon>
        <taxon>Bacillati</taxon>
        <taxon>Cyanobacteriota</taxon>
        <taxon>Cyanophyceae</taxon>
        <taxon>Acaryochloridales</taxon>
        <taxon>Thermosynechococcaceae</taxon>
        <taxon>Thermosynechococcus</taxon>
        <taxon>Thermosynechococcus sichuanensis</taxon>
    </lineage>
</organism>
<evidence type="ECO:0000313" key="3">
    <source>
        <dbReference type="Proteomes" id="UP000261812"/>
    </source>
</evidence>
<dbReference type="RefSeq" id="WP_181496249.1">
    <property type="nucleotide sequence ID" value="NZ_CP032152.1"/>
</dbReference>
<dbReference type="EMBL" id="CP032152">
    <property type="protein sequence ID" value="QLL29825.1"/>
    <property type="molecule type" value="Genomic_DNA"/>
</dbReference>
<feature type="signal peptide" evidence="1">
    <location>
        <begin position="1"/>
        <end position="29"/>
    </location>
</feature>
<accession>A0A7D6EUK8</accession>